<dbReference type="AlphaFoldDB" id="A0AAE9EFX9"/>
<protein>
    <recommendedName>
        <fullName evidence="1">F-box domain-containing protein</fullName>
    </recommendedName>
</protein>
<reference evidence="2 3" key="1">
    <citation type="submission" date="2022-04" db="EMBL/GenBank/DDBJ databases">
        <title>Chromosome-level reference genomes for two strains of Caenorhabditis briggsae: an improved platform for comparative genomics.</title>
        <authorList>
            <person name="Stevens L."/>
            <person name="Andersen E."/>
        </authorList>
    </citation>
    <scope>NUCLEOTIDE SEQUENCE [LARGE SCALE GENOMIC DNA]</scope>
    <source>
        <strain evidence="2">VX34</strain>
        <tissue evidence="2">Whole-organism</tissue>
    </source>
</reference>
<dbReference type="EMBL" id="CP092622">
    <property type="protein sequence ID" value="UMM22867.1"/>
    <property type="molecule type" value="Genomic_DNA"/>
</dbReference>
<sequence length="605" mass="69905">MPRNSTVKSVVSVPKTESFKFISLSDIEGTLILKTKEGDEETVCCRGDSESSQDCRKILKEFFDVLDSKQVDQLRLFGIKHRMFNFYRSYKTEFAVASIFFDQSTDLQVLYDIIPKCSILKHVTLKGTTNYSCEKGHYIVRVHNSEAIPFDEMDFVYISQSIFTKDPENPNDLKFFPTKILLKPFRYDTEIFVRYHLTPMGLANLTSSIASQGNFFYQNEWLVYKMNRNCQLFCKIGINGVYCVVLPAGSESIPSTPLQRFVWNNDEVEVAQLLSTPEEEKDRKKSPIGWNCLPDKIKLLCIDRMHFKTRIHLRSTCHTEKKLVDSSTPYAFKFVKVEHLTYTDGSQTMSVVAQNPKETLNVRSERWAENGKHDAEASFDLVISAVKNILHFCETEALCLYPGAKEEGMKQLHDELKGIVPFKISTFFSIVLNPEIQFFFIENCKVDPNMKYLDAPKFLNSKCLQLQLDKPGVDLSGALLMIITKWLAMDVEIDKKVVIAVPERYFKPEMEVLAKKLSKRVISQTDEYMLIRTNDEAKHILVFDYNDHNDVSYICFRVISSKMEESEYGLYDRPWLDDCEVIGDFEQCDEEEEYEYDPSSGYCCS</sequence>
<accession>A0AAE9EFX9</accession>
<keyword evidence="3" id="KW-1185">Reference proteome</keyword>
<name>A0AAE9EFX9_CAEBR</name>
<organism evidence="2 3">
    <name type="scientific">Caenorhabditis briggsae</name>
    <dbReference type="NCBI Taxonomy" id="6238"/>
    <lineage>
        <taxon>Eukaryota</taxon>
        <taxon>Metazoa</taxon>
        <taxon>Ecdysozoa</taxon>
        <taxon>Nematoda</taxon>
        <taxon>Chromadorea</taxon>
        <taxon>Rhabditida</taxon>
        <taxon>Rhabditina</taxon>
        <taxon>Rhabditomorpha</taxon>
        <taxon>Rhabditoidea</taxon>
        <taxon>Rhabditidae</taxon>
        <taxon>Peloderinae</taxon>
        <taxon>Caenorhabditis</taxon>
    </lineage>
</organism>
<dbReference type="Pfam" id="PF00646">
    <property type="entry name" value="F-box"/>
    <property type="match status" value="1"/>
</dbReference>
<evidence type="ECO:0000313" key="3">
    <source>
        <dbReference type="Proteomes" id="UP000829354"/>
    </source>
</evidence>
<dbReference type="PANTHER" id="PTHR31006">
    <property type="entry name" value="F-BOX DOMAIN-CONTAINING PROTEIN-RELATED-RELATED"/>
    <property type="match status" value="1"/>
</dbReference>
<dbReference type="PANTHER" id="PTHR31006:SF3">
    <property type="entry name" value="F-BOX DOMAIN-CONTAINING PROTEIN-RELATED"/>
    <property type="match status" value="1"/>
</dbReference>
<feature type="domain" description="F-box" evidence="1">
    <location>
        <begin position="290"/>
        <end position="329"/>
    </location>
</feature>
<evidence type="ECO:0000313" key="2">
    <source>
        <dbReference type="EMBL" id="UMM22867.1"/>
    </source>
</evidence>
<evidence type="ECO:0000259" key="1">
    <source>
        <dbReference type="Pfam" id="PF00646"/>
    </source>
</evidence>
<dbReference type="InterPro" id="IPR001810">
    <property type="entry name" value="F-box_dom"/>
</dbReference>
<gene>
    <name evidence="2" type="ORF">L5515_003857</name>
</gene>
<dbReference type="InterPro" id="IPR042317">
    <property type="entry name" value="She-1-like"/>
</dbReference>
<proteinExistence type="predicted"/>
<dbReference type="Proteomes" id="UP000829354">
    <property type="component" value="Chromosome III"/>
</dbReference>